<evidence type="ECO:0000256" key="1">
    <source>
        <dbReference type="SAM" id="MobiDB-lite"/>
    </source>
</evidence>
<dbReference type="GO" id="GO:0004672">
    <property type="term" value="F:protein kinase activity"/>
    <property type="evidence" value="ECO:0007669"/>
    <property type="project" value="InterPro"/>
</dbReference>
<dbReference type="SUPFAM" id="SSF56112">
    <property type="entry name" value="Protein kinase-like (PK-like)"/>
    <property type="match status" value="1"/>
</dbReference>
<accession>A0A5P2UII2</accession>
<feature type="compositionally biased region" description="Low complexity" evidence="1">
    <location>
        <begin position="437"/>
        <end position="458"/>
    </location>
</feature>
<feature type="region of interest" description="Disordered" evidence="1">
    <location>
        <begin position="488"/>
        <end position="507"/>
    </location>
</feature>
<feature type="compositionally biased region" description="Low complexity" evidence="1">
    <location>
        <begin position="243"/>
        <end position="254"/>
    </location>
</feature>
<dbReference type="PROSITE" id="PS50011">
    <property type="entry name" value="PROTEIN_KINASE_DOM"/>
    <property type="match status" value="1"/>
</dbReference>
<protein>
    <recommendedName>
        <fullName evidence="2">Protein kinase domain-containing protein</fullName>
    </recommendedName>
</protein>
<dbReference type="InterPro" id="IPR011009">
    <property type="entry name" value="Kinase-like_dom_sf"/>
</dbReference>
<organism evidence="3 4">
    <name type="scientific">Streptomyces subrutilus</name>
    <dbReference type="NCBI Taxonomy" id="36818"/>
    <lineage>
        <taxon>Bacteria</taxon>
        <taxon>Bacillati</taxon>
        <taxon>Actinomycetota</taxon>
        <taxon>Actinomycetes</taxon>
        <taxon>Kitasatosporales</taxon>
        <taxon>Streptomycetaceae</taxon>
        <taxon>Streptomyces</taxon>
    </lineage>
</organism>
<keyword evidence="4" id="KW-1185">Reference proteome</keyword>
<dbReference type="Proteomes" id="UP000326831">
    <property type="component" value="Chromosome"/>
</dbReference>
<evidence type="ECO:0000313" key="4">
    <source>
        <dbReference type="Proteomes" id="UP000326831"/>
    </source>
</evidence>
<dbReference type="KEGG" id="ssub:CP968_02355"/>
<dbReference type="SUPFAM" id="SSF50998">
    <property type="entry name" value="Quinoprotein alcohol dehydrogenase-like"/>
    <property type="match status" value="2"/>
</dbReference>
<feature type="domain" description="Protein kinase" evidence="2">
    <location>
        <begin position="1"/>
        <end position="353"/>
    </location>
</feature>
<dbReference type="InterPro" id="IPR015943">
    <property type="entry name" value="WD40/YVTN_repeat-like_dom_sf"/>
</dbReference>
<dbReference type="InterPro" id="IPR018391">
    <property type="entry name" value="PQQ_b-propeller_rpt"/>
</dbReference>
<dbReference type="Gene3D" id="2.130.10.10">
    <property type="entry name" value="YVTN repeat-like/Quinoprotein amine dehydrogenase"/>
    <property type="match status" value="1"/>
</dbReference>
<feature type="compositionally biased region" description="Low complexity" evidence="1">
    <location>
        <begin position="212"/>
        <end position="222"/>
    </location>
</feature>
<dbReference type="AlphaFoldDB" id="A0A5P2UII2"/>
<evidence type="ECO:0000313" key="3">
    <source>
        <dbReference type="EMBL" id="QEU77284.1"/>
    </source>
</evidence>
<dbReference type="SMART" id="SM00564">
    <property type="entry name" value="PQQ"/>
    <property type="match status" value="3"/>
</dbReference>
<dbReference type="OrthoDB" id="4069588at2"/>
<sequence length="861" mass="88144">MPFGAGPSYWAARCGNAAGRFAPCRACDPSRPDGTKGRVTMRGGHLEKGLVAEDPRAAGPYRLLARWPGPRPAPPENGMYLGRDRAHGHAVVCLLPPTAHAAAEALRRDPVPGVADLLELRTGAAPSWLALAYTPAVSLADVARPGSPDGALAPDRAVRLAAAVADTLAGLHARGIGYGAVAPDGVWLTSGRPLLMALHACRTLPATATATATAATASATGAEPDPDHGRQPEPGYQRGGAGRTSRSARPAAPEAHSRVSTVPAAWMAPEVATGGPSSAAADVYALAVLLVHTATGRLPFGDGPPPVLAYRALHDRPELPSLPGGAGEALASALSPSAADRPTAAELCRALTAGADGPGWDPGPLPGRVVAALAVRAQAVADLDADDGGPAGRPATLVATFPLGGRPGEGPGNGTGGDAAGGRNGDAGALPEDRAAEAPAPAVGTAPTAPDTPSSAPTRRRVLSGLLTGAAGAALGVGGTLSWSALTRDGDGSAPSGARATANPRVPGMPPAALWRVDDDTARTRLLPVYGTGRFLLTRGEMLYAHDLRTGREAWQLTGVDRLNLPVAVPGDRALMSTRAGLALCALSDGRTQWLQRYEDLTKVLAVEGTTAWLLVGNGTPQGGNQLAAFDLDRRKETWRTPLPDGFGYTLTVTVGPGAVFVEVPPPDLGVHRDVRAVRTLAIAGFDRRTGRMLWNRSYPEVYGGAASAVDPATSRLFLLSRGRARAYDLTTGAGLWESQAQVGDTNGPPVFGGGVLCVNDAGTGPVVAVAADTGRTLWEQGLDENLEWTMLGPMVVSSSGRTLFLSTLHRITATDLASGKRLWQTGLAEGPAPREPFQLVAVPGLLLAARTSAVVAVPSD</sequence>
<name>A0A5P2UII2_9ACTN</name>
<dbReference type="EMBL" id="CP023701">
    <property type="protein sequence ID" value="QEU77284.1"/>
    <property type="molecule type" value="Genomic_DNA"/>
</dbReference>
<dbReference type="InterPro" id="IPR011047">
    <property type="entry name" value="Quinoprotein_ADH-like_sf"/>
</dbReference>
<dbReference type="Gene3D" id="1.10.510.10">
    <property type="entry name" value="Transferase(Phosphotransferase) domain 1"/>
    <property type="match status" value="1"/>
</dbReference>
<dbReference type="PANTHER" id="PTHR34512">
    <property type="entry name" value="CELL SURFACE PROTEIN"/>
    <property type="match status" value="1"/>
</dbReference>
<feature type="compositionally biased region" description="Gly residues" evidence="1">
    <location>
        <begin position="405"/>
        <end position="425"/>
    </location>
</feature>
<dbReference type="SMART" id="SM00220">
    <property type="entry name" value="S_TKc"/>
    <property type="match status" value="1"/>
</dbReference>
<dbReference type="InterPro" id="IPR002372">
    <property type="entry name" value="PQQ_rpt_dom"/>
</dbReference>
<feature type="region of interest" description="Disordered" evidence="1">
    <location>
        <begin position="384"/>
        <end position="458"/>
    </location>
</feature>
<evidence type="ECO:0000259" key="2">
    <source>
        <dbReference type="PROSITE" id="PS50011"/>
    </source>
</evidence>
<proteinExistence type="predicted"/>
<dbReference type="PANTHER" id="PTHR34512:SF30">
    <property type="entry name" value="OUTER MEMBRANE PROTEIN ASSEMBLY FACTOR BAMB"/>
    <property type="match status" value="1"/>
</dbReference>
<feature type="region of interest" description="Disordered" evidence="1">
    <location>
        <begin position="212"/>
        <end position="260"/>
    </location>
</feature>
<gene>
    <name evidence="3" type="ORF">CP968_02355</name>
</gene>
<dbReference type="InterPro" id="IPR000719">
    <property type="entry name" value="Prot_kinase_dom"/>
</dbReference>
<dbReference type="GO" id="GO:0005524">
    <property type="term" value="F:ATP binding"/>
    <property type="evidence" value="ECO:0007669"/>
    <property type="project" value="InterPro"/>
</dbReference>
<reference evidence="3 4" key="1">
    <citation type="submission" date="2017-09" db="EMBL/GenBank/DDBJ databases">
        <authorList>
            <person name="Lee N."/>
            <person name="Cho B.-K."/>
        </authorList>
    </citation>
    <scope>NUCLEOTIDE SEQUENCE [LARGE SCALE GENOMIC DNA]</scope>
    <source>
        <strain evidence="3 4">ATCC 27467</strain>
    </source>
</reference>
<dbReference type="Pfam" id="PF13360">
    <property type="entry name" value="PQQ_2"/>
    <property type="match status" value="2"/>
</dbReference>